<dbReference type="Proteomes" id="UP000464912">
    <property type="component" value="Chromosome"/>
</dbReference>
<keyword evidence="3 9" id="KW-0812">Transmembrane</keyword>
<dbReference type="GO" id="GO:0016887">
    <property type="term" value="F:ATP hydrolysis activity"/>
    <property type="evidence" value="ECO:0007669"/>
    <property type="project" value="InterPro"/>
</dbReference>
<comment type="function">
    <text evidence="8">Part of an ABC transporter complex. Transmembrane domains (TMD) form a pore in the inner membrane and the ATP-binding domain (NBD) is responsible for energy generation.</text>
</comment>
<dbReference type="GO" id="GO:0015421">
    <property type="term" value="F:ABC-type oligopeptide transporter activity"/>
    <property type="evidence" value="ECO:0007669"/>
    <property type="project" value="TreeGrafter"/>
</dbReference>
<name>A0A6P1G9L2_9RICK</name>
<feature type="transmembrane region" description="Helical" evidence="9">
    <location>
        <begin position="124"/>
        <end position="148"/>
    </location>
</feature>
<organism evidence="12 13">
    <name type="scientific">Neorickettsia findlayensis</name>
    <dbReference type="NCBI Taxonomy" id="2686014"/>
    <lineage>
        <taxon>Bacteria</taxon>
        <taxon>Pseudomonadati</taxon>
        <taxon>Pseudomonadota</taxon>
        <taxon>Alphaproteobacteria</taxon>
        <taxon>Rickettsiales</taxon>
        <taxon>Anaplasmataceae</taxon>
        <taxon>Neorickettsia</taxon>
    </lineage>
</organism>
<evidence type="ECO:0000256" key="9">
    <source>
        <dbReference type="SAM" id="Phobius"/>
    </source>
</evidence>
<dbReference type="SUPFAM" id="SSF52540">
    <property type="entry name" value="P-loop containing nucleoside triphosphate hydrolases"/>
    <property type="match status" value="1"/>
</dbReference>
<feature type="transmembrane region" description="Helical" evidence="9">
    <location>
        <begin position="154"/>
        <end position="173"/>
    </location>
</feature>
<dbReference type="SUPFAM" id="SSF90123">
    <property type="entry name" value="ABC transporter transmembrane region"/>
    <property type="match status" value="1"/>
</dbReference>
<dbReference type="Pfam" id="PF00664">
    <property type="entry name" value="ABC_membrane"/>
    <property type="match status" value="1"/>
</dbReference>
<evidence type="ECO:0000313" key="13">
    <source>
        <dbReference type="Proteomes" id="UP000464912"/>
    </source>
</evidence>
<feature type="domain" description="ABC transporter" evidence="10">
    <location>
        <begin position="330"/>
        <end position="558"/>
    </location>
</feature>
<keyword evidence="7 9" id="KW-0472">Membrane</keyword>
<comment type="similarity">
    <text evidence="2">Belongs to the ABC transporter superfamily.</text>
</comment>
<dbReference type="InterPro" id="IPR036640">
    <property type="entry name" value="ABC1_TM_sf"/>
</dbReference>
<accession>A0A6P1G9L2</accession>
<dbReference type="InterPro" id="IPR011527">
    <property type="entry name" value="ABC1_TM_dom"/>
</dbReference>
<feature type="domain" description="ABC transmembrane type-1" evidence="11">
    <location>
        <begin position="18"/>
        <end position="296"/>
    </location>
</feature>
<dbReference type="InterPro" id="IPR003439">
    <property type="entry name" value="ABC_transporter-like_ATP-bd"/>
</dbReference>
<dbReference type="PANTHER" id="PTHR43394">
    <property type="entry name" value="ATP-DEPENDENT PERMEASE MDL1, MITOCHONDRIAL"/>
    <property type="match status" value="1"/>
</dbReference>
<evidence type="ECO:0000256" key="4">
    <source>
        <dbReference type="ARBA" id="ARBA00022741"/>
    </source>
</evidence>
<dbReference type="Gene3D" id="3.40.50.300">
    <property type="entry name" value="P-loop containing nucleotide triphosphate hydrolases"/>
    <property type="match status" value="1"/>
</dbReference>
<keyword evidence="6 9" id="KW-1133">Transmembrane helix</keyword>
<dbReference type="Gene3D" id="1.20.1560.10">
    <property type="entry name" value="ABC transporter type 1, transmembrane domain"/>
    <property type="match status" value="1"/>
</dbReference>
<evidence type="ECO:0000256" key="8">
    <source>
        <dbReference type="ARBA" id="ARBA00024725"/>
    </source>
</evidence>
<evidence type="ECO:0000256" key="1">
    <source>
        <dbReference type="ARBA" id="ARBA00004651"/>
    </source>
</evidence>
<dbReference type="EMBL" id="CP047224">
    <property type="protein sequence ID" value="QHD65157.1"/>
    <property type="molecule type" value="Genomic_DNA"/>
</dbReference>
<keyword evidence="13" id="KW-1185">Reference proteome</keyword>
<dbReference type="GO" id="GO:0005886">
    <property type="term" value="C:plasma membrane"/>
    <property type="evidence" value="ECO:0007669"/>
    <property type="project" value="UniProtKB-SubCell"/>
</dbReference>
<dbReference type="SMART" id="SM00382">
    <property type="entry name" value="AAA"/>
    <property type="match status" value="1"/>
</dbReference>
<protein>
    <submittedName>
        <fullName evidence="12">ATP-binding cassette domain-containing protein</fullName>
    </submittedName>
</protein>
<comment type="subcellular location">
    <subcellularLocation>
        <location evidence="1">Cell membrane</location>
        <topology evidence="1">Multi-pass membrane protein</topology>
    </subcellularLocation>
</comment>
<evidence type="ECO:0000256" key="6">
    <source>
        <dbReference type="ARBA" id="ARBA00022989"/>
    </source>
</evidence>
<dbReference type="AlphaFoldDB" id="A0A6P1G9L2"/>
<feature type="transmembrane region" description="Helical" evidence="9">
    <location>
        <begin position="236"/>
        <end position="255"/>
    </location>
</feature>
<evidence type="ECO:0000256" key="3">
    <source>
        <dbReference type="ARBA" id="ARBA00022692"/>
    </source>
</evidence>
<feature type="transmembrane region" description="Helical" evidence="9">
    <location>
        <begin position="261"/>
        <end position="279"/>
    </location>
</feature>
<dbReference type="InterPro" id="IPR003593">
    <property type="entry name" value="AAA+_ATPase"/>
</dbReference>
<dbReference type="PROSITE" id="PS50929">
    <property type="entry name" value="ABC_TM1F"/>
    <property type="match status" value="1"/>
</dbReference>
<dbReference type="GO" id="GO:0005524">
    <property type="term" value="F:ATP binding"/>
    <property type="evidence" value="ECO:0007669"/>
    <property type="project" value="UniProtKB-KW"/>
</dbReference>
<dbReference type="InterPro" id="IPR027417">
    <property type="entry name" value="P-loop_NTPase"/>
</dbReference>
<gene>
    <name evidence="12" type="ORF">GP480_01640</name>
</gene>
<evidence type="ECO:0000259" key="10">
    <source>
        <dbReference type="PROSITE" id="PS50893"/>
    </source>
</evidence>
<evidence type="ECO:0000256" key="5">
    <source>
        <dbReference type="ARBA" id="ARBA00022840"/>
    </source>
</evidence>
<keyword evidence="5 12" id="KW-0067">ATP-binding</keyword>
<reference evidence="12 13" key="2">
    <citation type="journal article" date="2020" name="MBio">
        <title>Isolation and Molecular Analysis of a Novel Neorickettsia Species That Causes Potomac Horse Fever.</title>
        <authorList>
            <person name="Teymournejad O."/>
            <person name="Lin M."/>
            <person name="Bekebrede H."/>
            <person name="Kamr A."/>
            <person name="Toribio R.E."/>
            <person name="Arroyo L.G."/>
            <person name="Baird J.D."/>
            <person name="Rikihisa Y."/>
        </authorList>
    </citation>
    <scope>NUCLEOTIDE SEQUENCE [LARGE SCALE GENOMIC DNA]</scope>
    <source>
        <strain evidence="12 13">Fin17</strain>
    </source>
</reference>
<dbReference type="InterPro" id="IPR039421">
    <property type="entry name" value="Type_1_exporter"/>
</dbReference>
<dbReference type="PROSITE" id="PS50893">
    <property type="entry name" value="ABC_TRANSPORTER_2"/>
    <property type="match status" value="1"/>
</dbReference>
<sequence>MHSGILWFHLKKAGFLLFLSFFMVFVSGCAALGLGKVIGHFVQLFAVEQVPSTLSLGVILFALFLSLTVALRSIFSGLLGMKVVQGVLLDLYEALLGAKIETIKSNSVQIPIILSSDMTFLQNFFGSAAPVLLRNLITFLGSLIALFYTERQLFIYLILAIPVLLVPLLLVGIRAKKLSSLSADKSDNFYAELRENITNIQMIKSFLKEAFFLERLKSLSKGCSSSFIQYVITRSFLVGIVVALAFLGTVFFMNFGLSSVYAGEINIVTLSEFVFYALFGSSSIGRVMELYPDLRQFLNVRTRVENLYSTILASSEEEEVGKKLKRFEKLEFKDVGFSYTADGTDAVFKGLNFTINRGEKVAVVGASGKGKSTIFSLILRFYTACSGSIRINDIPVSELSLASVRGLFAWVPQELSIVSGSLMENICMQTSIEQKEEARYKGVCMAANIHQLPKDTHVTDLSRGQRQRINIARALFADRQVILLDEATSSLDTQNEKAIEAVISNTSRDKTVIIVAHRFSSIKCADKIVVIENGKATAVGTHDELLASSPFYKQMAEE</sequence>
<dbReference type="KEGG" id="nef:GP480_01640"/>
<evidence type="ECO:0000256" key="2">
    <source>
        <dbReference type="ARBA" id="ARBA00005417"/>
    </source>
</evidence>
<dbReference type="Pfam" id="PF00005">
    <property type="entry name" value="ABC_tran"/>
    <property type="match status" value="1"/>
</dbReference>
<keyword evidence="4" id="KW-0547">Nucleotide-binding</keyword>
<feature type="transmembrane region" description="Helical" evidence="9">
    <location>
        <begin position="54"/>
        <end position="75"/>
    </location>
</feature>
<dbReference type="PANTHER" id="PTHR43394:SF1">
    <property type="entry name" value="ATP-BINDING CASSETTE SUB-FAMILY B MEMBER 10, MITOCHONDRIAL"/>
    <property type="match status" value="1"/>
</dbReference>
<feature type="transmembrane region" description="Helical" evidence="9">
    <location>
        <begin position="12"/>
        <end position="34"/>
    </location>
</feature>
<proteinExistence type="inferred from homology"/>
<reference evidence="12 13" key="1">
    <citation type="journal article" date="2020" name="MBio">
        <title>Erratum for Teymournejad et al., 'Isolation and Molecular Analysis of a Novel Neorickettsia Species That Causes Potomac Horse Fever'.</title>
        <authorList>
            <person name="Teymournejad O."/>
            <person name="Lin M."/>
            <person name="Bekebrede H."/>
            <person name="Kamr A."/>
            <person name="Toribio R.E."/>
            <person name="Arroyo L.G."/>
            <person name="Baird J.D."/>
            <person name="Rikihisa Y."/>
        </authorList>
    </citation>
    <scope>NUCLEOTIDE SEQUENCE [LARGE SCALE GENOMIC DNA]</scope>
    <source>
        <strain evidence="12 13">Fin17</strain>
    </source>
</reference>
<evidence type="ECO:0000256" key="7">
    <source>
        <dbReference type="ARBA" id="ARBA00023136"/>
    </source>
</evidence>
<evidence type="ECO:0000259" key="11">
    <source>
        <dbReference type="PROSITE" id="PS50929"/>
    </source>
</evidence>
<evidence type="ECO:0000313" key="12">
    <source>
        <dbReference type="EMBL" id="QHD65157.1"/>
    </source>
</evidence>